<dbReference type="GO" id="GO:0016020">
    <property type="term" value="C:membrane"/>
    <property type="evidence" value="ECO:0007669"/>
    <property type="project" value="GOC"/>
</dbReference>
<accession>A0A521AY87</accession>
<dbReference type="GO" id="GO:0045493">
    <property type="term" value="P:xylan catabolic process"/>
    <property type="evidence" value="ECO:0007669"/>
    <property type="project" value="UniProtKB-KW"/>
</dbReference>
<gene>
    <name evidence="8" type="ORF">SAMN06265219_101443</name>
</gene>
<evidence type="ECO:0000256" key="5">
    <source>
        <dbReference type="SAM" id="SignalP"/>
    </source>
</evidence>
<protein>
    <submittedName>
        <fullName evidence="8">Glucuronoarabinoxylan endo-1,4-beta-xylanase</fullName>
    </submittedName>
</protein>
<dbReference type="RefSeq" id="WP_142452940.1">
    <property type="nucleotide sequence ID" value="NZ_FXTP01000001.1"/>
</dbReference>
<feature type="domain" description="Secretion system C-terminal sorting" evidence="7">
    <location>
        <begin position="456"/>
        <end position="531"/>
    </location>
</feature>
<keyword evidence="8" id="KW-0624">Polysaccharide degradation</keyword>
<keyword evidence="9" id="KW-1185">Reference proteome</keyword>
<evidence type="ECO:0000256" key="3">
    <source>
        <dbReference type="ARBA" id="ARBA00022801"/>
    </source>
</evidence>
<dbReference type="GO" id="GO:0004348">
    <property type="term" value="F:glucosylceramidase activity"/>
    <property type="evidence" value="ECO:0007669"/>
    <property type="project" value="InterPro"/>
</dbReference>
<dbReference type="Gene3D" id="2.60.40.4070">
    <property type="match status" value="1"/>
</dbReference>
<proteinExistence type="inferred from homology"/>
<keyword evidence="2 5" id="KW-0732">Signal</keyword>
<reference evidence="8 9" key="1">
    <citation type="submission" date="2017-05" db="EMBL/GenBank/DDBJ databases">
        <authorList>
            <person name="Varghese N."/>
            <person name="Submissions S."/>
        </authorList>
    </citation>
    <scope>NUCLEOTIDE SEQUENCE [LARGE SCALE GENOMIC DNA]</scope>
    <source>
        <strain evidence="8 9">DSM 21985</strain>
    </source>
</reference>
<evidence type="ECO:0000313" key="8">
    <source>
        <dbReference type="EMBL" id="SMO39807.1"/>
    </source>
</evidence>
<dbReference type="NCBIfam" id="TIGR04183">
    <property type="entry name" value="Por_Secre_tail"/>
    <property type="match status" value="1"/>
</dbReference>
<dbReference type="PANTHER" id="PTHR11069">
    <property type="entry name" value="GLUCOSYLCERAMIDASE"/>
    <property type="match status" value="1"/>
</dbReference>
<dbReference type="InterPro" id="IPR017853">
    <property type="entry name" value="GH"/>
</dbReference>
<dbReference type="EMBL" id="FXTP01000001">
    <property type="protein sequence ID" value="SMO39807.1"/>
    <property type="molecule type" value="Genomic_DNA"/>
</dbReference>
<dbReference type="InterPro" id="IPR033453">
    <property type="entry name" value="Glyco_hydro_30_TIM-barrel"/>
</dbReference>
<organism evidence="8 9">
    <name type="scientific">Gracilimonas mengyeensis</name>
    <dbReference type="NCBI Taxonomy" id="1302730"/>
    <lineage>
        <taxon>Bacteria</taxon>
        <taxon>Pseudomonadati</taxon>
        <taxon>Balneolota</taxon>
        <taxon>Balneolia</taxon>
        <taxon>Balneolales</taxon>
        <taxon>Balneolaceae</taxon>
        <taxon>Gracilimonas</taxon>
    </lineage>
</organism>
<keyword evidence="4 8" id="KW-0326">Glycosidase</keyword>
<dbReference type="Proteomes" id="UP000317557">
    <property type="component" value="Unassembled WGS sequence"/>
</dbReference>
<keyword evidence="3 4" id="KW-0378">Hydrolase</keyword>
<dbReference type="Gene3D" id="3.20.20.80">
    <property type="entry name" value="Glycosidases"/>
    <property type="match status" value="1"/>
</dbReference>
<keyword evidence="8" id="KW-0858">Xylan degradation</keyword>
<sequence>MITRLYKLLTLALTFFSLFTFCFYPSNASAQSNADVVVYMDSTAQLIRGFGAANIVGWRPDLSEEEVEKAFGMEEGQLGLSILRIRIPPNENQWSSNLATAQKAHEMGIKIIASPWSPPSDMKTNGDLVGGHLREDAYADYADFLNRFAIYMEENDAPLYGISIQNEPDIEVSYESCDWTPEEMTNFMRDHASSIEATRVIAPESFQFRREMSNPILNDSLAAANLDILGGHIYGGGNARYPLAEEKGKEIWMTEYLMNLGTGNSGSDSWSSYSEAEIWEETIDMLVSINSSMRNNWNAYIWWYLQRYYSFIGDGDEGTTDGEILKRGYAFSHFSRFIRPGFERVHSFGPAGRGLIRVYATAYKDGDKLVIVAINDEPGDKELTFEVEDGTPMTLEQYRSSVSQNVEQLEDVEVSGRQFTISMPSGTVTTLVADYLPVSNEKEQGKPTSFELKQNYPNPFNPSTVISYQLPVSSEVSLKVFDMLGREVASLVNTRQSAGAHQASFDASSLSSGMYIYRLQAGSLVQTRKMMLIK</sequence>
<evidence type="ECO:0000259" key="7">
    <source>
        <dbReference type="Pfam" id="PF18962"/>
    </source>
</evidence>
<dbReference type="AlphaFoldDB" id="A0A521AY87"/>
<comment type="similarity">
    <text evidence="1 4">Belongs to the glycosyl hydrolase 30 family.</text>
</comment>
<dbReference type="GO" id="GO:0006665">
    <property type="term" value="P:sphingolipid metabolic process"/>
    <property type="evidence" value="ECO:0007669"/>
    <property type="project" value="InterPro"/>
</dbReference>
<dbReference type="SUPFAM" id="SSF51445">
    <property type="entry name" value="(Trans)glycosidases"/>
    <property type="match status" value="1"/>
</dbReference>
<dbReference type="PANTHER" id="PTHR11069:SF38">
    <property type="entry name" value="GLUCURONOXYLANASE XYNC"/>
    <property type="match status" value="1"/>
</dbReference>
<dbReference type="OrthoDB" id="9806701at2"/>
<dbReference type="Pfam" id="PF18962">
    <property type="entry name" value="Por_Secre_tail"/>
    <property type="match status" value="1"/>
</dbReference>
<dbReference type="InterPro" id="IPR013780">
    <property type="entry name" value="Glyco_hydro_b"/>
</dbReference>
<evidence type="ECO:0000313" key="9">
    <source>
        <dbReference type="Proteomes" id="UP000317557"/>
    </source>
</evidence>
<feature type="domain" description="Glycosyl hydrolase family 30 TIM-barrel" evidence="6">
    <location>
        <begin position="91"/>
        <end position="296"/>
    </location>
</feature>
<dbReference type="SUPFAM" id="SSF51011">
    <property type="entry name" value="Glycosyl hydrolase domain"/>
    <property type="match status" value="1"/>
</dbReference>
<feature type="signal peptide" evidence="5">
    <location>
        <begin position="1"/>
        <end position="30"/>
    </location>
</feature>
<dbReference type="Gene3D" id="2.60.40.1180">
    <property type="entry name" value="Golgi alpha-mannosidase II"/>
    <property type="match status" value="1"/>
</dbReference>
<name>A0A521AY87_9BACT</name>
<evidence type="ECO:0000259" key="6">
    <source>
        <dbReference type="Pfam" id="PF02055"/>
    </source>
</evidence>
<dbReference type="InterPro" id="IPR001139">
    <property type="entry name" value="Glyco_hydro_30"/>
</dbReference>
<evidence type="ECO:0000256" key="4">
    <source>
        <dbReference type="RuleBase" id="RU361188"/>
    </source>
</evidence>
<dbReference type="Pfam" id="PF02055">
    <property type="entry name" value="Glyco_hydro_30"/>
    <property type="match status" value="1"/>
</dbReference>
<dbReference type="InterPro" id="IPR026444">
    <property type="entry name" value="Secre_tail"/>
</dbReference>
<evidence type="ECO:0000256" key="1">
    <source>
        <dbReference type="ARBA" id="ARBA00005382"/>
    </source>
</evidence>
<evidence type="ECO:0000256" key="2">
    <source>
        <dbReference type="ARBA" id="ARBA00022729"/>
    </source>
</evidence>
<feature type="chain" id="PRO_5021946870" evidence="5">
    <location>
        <begin position="31"/>
        <end position="534"/>
    </location>
</feature>
<keyword evidence="8" id="KW-0119">Carbohydrate metabolism</keyword>